<feature type="signal peptide" evidence="2">
    <location>
        <begin position="1"/>
        <end position="21"/>
    </location>
</feature>
<protein>
    <submittedName>
        <fullName evidence="3">Uncharacterized protein</fullName>
    </submittedName>
</protein>
<sequence>MTKFFLSIIFIPILTRVNSRADDYFDLWDRNFETNDLFKRLNGCYEGDTFSLSDLSNILILNKMDDDAYEMRFSSDIMDLFERKILIGQNDLSNQIIRIEITFCNQDNTVVLDDYGNQIQLMLIPHDFGHLLDLVNQQFSFSYMICRLVLQPNCNFDPRTLFFHCATSSSIEPKVSKCTDGIKNQDETGLDCGGICAPKRKCLDGSNCVSSKDCQSRFCASNICIPSHYKNQIQDEGESAIDCGGEWRFVMKCNNSQSCNVSFDCQSDVCVSKTCLPSDCNNGVKDPGEAGVDCGGECTVGRKCDIFSRCNASSDCLSNLCESNLCSPAHCNNSKIDEGETDVDCSGPCAPIKKCPVYAYCNSSRDCGTEICNSGICDIRACLQGCGQKKVCFNGFCLRVAFFGISMTWSQTGNGDLYVQTPTGKLIYHENDDPSSETDGGKHHDDKGLYGPENISWKKNVPPNGTYHICYNCRKGCVKNDVEVTTIIRETDGDCSGPCAPIKKCPVYAYCNSSRDCGTEICNSGICDIRTCLQGCGQKKVCFNGFCLRVALFGISMAWSQTGDGDLYVQTPTGKLIYYGNDDASSETDGGKHHRDEDRYGPENISWKKNVPPNGTYHICYNCHKNCVENDVEVTTIIRKPDKAVQKITKKFNKEANRNSNLEYCNSSMIGYMGSVEYP</sequence>
<feature type="compositionally biased region" description="Basic and acidic residues" evidence="1">
    <location>
        <begin position="589"/>
        <end position="601"/>
    </location>
</feature>
<feature type="compositionally biased region" description="Basic and acidic residues" evidence="1">
    <location>
        <begin position="439"/>
        <end position="448"/>
    </location>
</feature>
<comment type="caution">
    <text evidence="3">The sequence shown here is derived from an EMBL/GenBank/DDBJ whole genome shotgun (WGS) entry which is preliminary data.</text>
</comment>
<reference evidence="3" key="1">
    <citation type="submission" date="2021-02" db="EMBL/GenBank/DDBJ databases">
        <authorList>
            <person name="Nowell W R."/>
        </authorList>
    </citation>
    <scope>NUCLEOTIDE SEQUENCE</scope>
</reference>
<evidence type="ECO:0000256" key="2">
    <source>
        <dbReference type="SAM" id="SignalP"/>
    </source>
</evidence>
<feature type="region of interest" description="Disordered" evidence="1">
    <location>
        <begin position="585"/>
        <end position="604"/>
    </location>
</feature>
<evidence type="ECO:0000256" key="1">
    <source>
        <dbReference type="SAM" id="MobiDB-lite"/>
    </source>
</evidence>
<dbReference type="OrthoDB" id="10053231at2759"/>
<dbReference type="Proteomes" id="UP000663852">
    <property type="component" value="Unassembled WGS sequence"/>
</dbReference>
<evidence type="ECO:0000313" key="3">
    <source>
        <dbReference type="EMBL" id="CAF1514326.1"/>
    </source>
</evidence>
<accession>A0A815U8P5</accession>
<keyword evidence="2" id="KW-0732">Signal</keyword>
<evidence type="ECO:0000313" key="4">
    <source>
        <dbReference type="Proteomes" id="UP000663852"/>
    </source>
</evidence>
<proteinExistence type="predicted"/>
<gene>
    <name evidence="3" type="ORF">EDS130_LOCUS43455</name>
</gene>
<name>A0A815U8P5_ADIRI</name>
<dbReference type="EMBL" id="CAJNOJ010000719">
    <property type="protein sequence ID" value="CAF1514326.1"/>
    <property type="molecule type" value="Genomic_DNA"/>
</dbReference>
<organism evidence="3 4">
    <name type="scientific">Adineta ricciae</name>
    <name type="common">Rotifer</name>
    <dbReference type="NCBI Taxonomy" id="249248"/>
    <lineage>
        <taxon>Eukaryota</taxon>
        <taxon>Metazoa</taxon>
        <taxon>Spiralia</taxon>
        <taxon>Gnathifera</taxon>
        <taxon>Rotifera</taxon>
        <taxon>Eurotatoria</taxon>
        <taxon>Bdelloidea</taxon>
        <taxon>Adinetida</taxon>
        <taxon>Adinetidae</taxon>
        <taxon>Adineta</taxon>
    </lineage>
</organism>
<dbReference type="AlphaFoldDB" id="A0A815U8P5"/>
<feature type="chain" id="PRO_5032369220" evidence="2">
    <location>
        <begin position="22"/>
        <end position="679"/>
    </location>
</feature>
<feature type="region of interest" description="Disordered" evidence="1">
    <location>
        <begin position="429"/>
        <end position="450"/>
    </location>
</feature>